<evidence type="ECO:0000313" key="2">
    <source>
        <dbReference type="EMBL" id="ROO90059.1"/>
    </source>
</evidence>
<keyword evidence="1 2" id="KW-0808">Transferase</keyword>
<evidence type="ECO:0000256" key="1">
    <source>
        <dbReference type="ARBA" id="ARBA00022679"/>
    </source>
</evidence>
<comment type="caution">
    <text evidence="2">The sequence shown here is derived from an EMBL/GenBank/DDBJ whole genome shotgun (WGS) entry which is preliminary data.</text>
</comment>
<organism evidence="2 3">
    <name type="scientific">Actinocorallia herbida</name>
    <dbReference type="NCBI Taxonomy" id="58109"/>
    <lineage>
        <taxon>Bacteria</taxon>
        <taxon>Bacillati</taxon>
        <taxon>Actinomycetota</taxon>
        <taxon>Actinomycetes</taxon>
        <taxon>Streptosporangiales</taxon>
        <taxon>Thermomonosporaceae</taxon>
        <taxon>Actinocorallia</taxon>
    </lineage>
</organism>
<dbReference type="RefSeq" id="WP_123669067.1">
    <property type="nucleotide sequence ID" value="NZ_RJKE01000001.1"/>
</dbReference>
<gene>
    <name evidence="2" type="ORF">EDD29_7772</name>
</gene>
<dbReference type="Pfam" id="PF13469">
    <property type="entry name" value="Sulfotransfer_3"/>
    <property type="match status" value="1"/>
</dbReference>
<dbReference type="GO" id="GO:0008476">
    <property type="term" value="F:protein-tyrosine sulfotransferase activity"/>
    <property type="evidence" value="ECO:0007669"/>
    <property type="project" value="InterPro"/>
</dbReference>
<dbReference type="InterPro" id="IPR026634">
    <property type="entry name" value="TPST-like"/>
</dbReference>
<reference evidence="2 3" key="1">
    <citation type="submission" date="2018-11" db="EMBL/GenBank/DDBJ databases">
        <title>Sequencing the genomes of 1000 actinobacteria strains.</title>
        <authorList>
            <person name="Klenk H.-P."/>
        </authorList>
    </citation>
    <scope>NUCLEOTIDE SEQUENCE [LARGE SCALE GENOMIC DNA]</scope>
    <source>
        <strain evidence="2 3">DSM 44254</strain>
    </source>
</reference>
<accession>A0A3N1D9B2</accession>
<dbReference type="PANTHER" id="PTHR12788">
    <property type="entry name" value="PROTEIN-TYROSINE SULFOTRANSFERASE 2"/>
    <property type="match status" value="1"/>
</dbReference>
<dbReference type="AlphaFoldDB" id="A0A3N1D9B2"/>
<keyword evidence="3" id="KW-1185">Reference proteome</keyword>
<protein>
    <submittedName>
        <fullName evidence="2">Sulfotransferase family protein</fullName>
    </submittedName>
</protein>
<sequence length="285" mass="32441">MQEAQRSTAVKRAIRRRTEHLAEALRPPGVKPKRRVEVPSRRNGAKRLVPSPVFVLSSQRSGSTLLRVILNSHTQIRAPHELHLRTLKVEPSREFSDDVMGALGLTRKELEHLLWDRILHHEMERSHASVIVDKTPANALIWRRVHSAWPKARYIFLLRHPQSVVESVMNRRKGADLDAVVQETYNYVAGVEEARQNLDGVTVRYEDLTADPERETKRICEYLGLPWEAGMVDYGSQDHGPIKPVFGDWSANIKSGKVQAARPLPTVDTIDPKLLDIVKAWGYLD</sequence>
<dbReference type="Proteomes" id="UP000272400">
    <property type="component" value="Unassembled WGS sequence"/>
</dbReference>
<name>A0A3N1D9B2_9ACTN</name>
<dbReference type="Gene3D" id="3.40.50.300">
    <property type="entry name" value="P-loop containing nucleotide triphosphate hydrolases"/>
    <property type="match status" value="1"/>
</dbReference>
<dbReference type="SUPFAM" id="SSF52540">
    <property type="entry name" value="P-loop containing nucleoside triphosphate hydrolases"/>
    <property type="match status" value="1"/>
</dbReference>
<dbReference type="EMBL" id="RJKE01000001">
    <property type="protein sequence ID" value="ROO90059.1"/>
    <property type="molecule type" value="Genomic_DNA"/>
</dbReference>
<dbReference type="OrthoDB" id="9777890at2"/>
<evidence type="ECO:0000313" key="3">
    <source>
        <dbReference type="Proteomes" id="UP000272400"/>
    </source>
</evidence>
<dbReference type="InterPro" id="IPR027417">
    <property type="entry name" value="P-loop_NTPase"/>
</dbReference>
<dbReference type="PANTHER" id="PTHR12788:SF10">
    <property type="entry name" value="PROTEIN-TYROSINE SULFOTRANSFERASE"/>
    <property type="match status" value="1"/>
</dbReference>
<proteinExistence type="predicted"/>